<evidence type="ECO:0000313" key="3">
    <source>
        <dbReference type="EMBL" id="KAI3850508.1"/>
    </source>
</evidence>
<dbReference type="InterPro" id="IPR017451">
    <property type="entry name" value="F-box-assoc_interact_dom"/>
</dbReference>
<dbReference type="SUPFAM" id="SSF81383">
    <property type="entry name" value="F-box domain"/>
    <property type="match status" value="1"/>
</dbReference>
<accession>A0AAD4S075</accession>
<feature type="region of interest" description="Disordered" evidence="1">
    <location>
        <begin position="1"/>
        <end position="26"/>
    </location>
</feature>
<dbReference type="EMBL" id="JAJJMB010016019">
    <property type="protein sequence ID" value="KAI3850508.1"/>
    <property type="molecule type" value="Genomic_DNA"/>
</dbReference>
<comment type="caution">
    <text evidence="3">The sequence shown here is derived from an EMBL/GenBank/DDBJ whole genome shotgun (WGS) entry which is preliminary data.</text>
</comment>
<dbReference type="NCBIfam" id="TIGR01640">
    <property type="entry name" value="F_box_assoc_1"/>
    <property type="match status" value="1"/>
</dbReference>
<keyword evidence="4" id="KW-1185">Reference proteome</keyword>
<sequence>MKRSTRKRQKAPPPPPPIEKEEEQRIVTSPNLPDELIVRILSLLPSKSILGLRCVCKHWSNKLIKDPNLVKSHLNRSIANQNLNLLISYHSLPMKRKDYKRNSGSIISTINLSCSSPQIEGDVKRIDDPFNSLKRDVHFYSSCNGLVLTNNPWGEKDDDDHIMLWNPFTAEIRKIPNPVNEDRIAPNSDIGSRWSYLYGIEYSRTIRDYKIVRVRVFSNIFKAVCYICEIKVYTLGTNLWKNVPYEFISDSHLGISAYQKQVSANGNLHWIREPRDSGTQRNASVSRVVVSFDVEHDAIEEVPLSSGLQESLIYYDRSVSSLGNLDGCLSVIL</sequence>
<gene>
    <name evidence="3" type="ORF">MKW98_000318</name>
</gene>
<feature type="non-terminal residue" evidence="3">
    <location>
        <position position="333"/>
    </location>
</feature>
<dbReference type="InterPro" id="IPR001810">
    <property type="entry name" value="F-box_dom"/>
</dbReference>
<protein>
    <recommendedName>
        <fullName evidence="2">F-box domain-containing protein</fullName>
    </recommendedName>
</protein>
<reference evidence="3" key="1">
    <citation type="submission" date="2022-04" db="EMBL/GenBank/DDBJ databases">
        <title>A functionally conserved STORR gene fusion in Papaver species that diverged 16.8 million years ago.</title>
        <authorList>
            <person name="Catania T."/>
        </authorList>
    </citation>
    <scope>NUCLEOTIDE SEQUENCE</scope>
    <source>
        <strain evidence="3">S-188037</strain>
    </source>
</reference>
<evidence type="ECO:0000313" key="4">
    <source>
        <dbReference type="Proteomes" id="UP001202328"/>
    </source>
</evidence>
<evidence type="ECO:0000259" key="2">
    <source>
        <dbReference type="PROSITE" id="PS50181"/>
    </source>
</evidence>
<dbReference type="SMART" id="SM00256">
    <property type="entry name" value="FBOX"/>
    <property type="match status" value="1"/>
</dbReference>
<proteinExistence type="predicted"/>
<evidence type="ECO:0000256" key="1">
    <source>
        <dbReference type="SAM" id="MobiDB-lite"/>
    </source>
</evidence>
<dbReference type="Gene3D" id="1.20.1280.50">
    <property type="match status" value="1"/>
</dbReference>
<organism evidence="3 4">
    <name type="scientific">Papaver atlanticum</name>
    <dbReference type="NCBI Taxonomy" id="357466"/>
    <lineage>
        <taxon>Eukaryota</taxon>
        <taxon>Viridiplantae</taxon>
        <taxon>Streptophyta</taxon>
        <taxon>Embryophyta</taxon>
        <taxon>Tracheophyta</taxon>
        <taxon>Spermatophyta</taxon>
        <taxon>Magnoliopsida</taxon>
        <taxon>Ranunculales</taxon>
        <taxon>Papaveraceae</taxon>
        <taxon>Papaveroideae</taxon>
        <taxon>Papaver</taxon>
    </lineage>
</organism>
<dbReference type="AlphaFoldDB" id="A0AAD4S075"/>
<feature type="compositionally biased region" description="Basic residues" evidence="1">
    <location>
        <begin position="1"/>
        <end position="10"/>
    </location>
</feature>
<dbReference type="PANTHER" id="PTHR31672">
    <property type="entry name" value="BNACNNG10540D PROTEIN"/>
    <property type="match status" value="1"/>
</dbReference>
<dbReference type="InterPro" id="IPR050796">
    <property type="entry name" value="SCF_F-box_component"/>
</dbReference>
<dbReference type="Pfam" id="PF12937">
    <property type="entry name" value="F-box-like"/>
    <property type="match status" value="1"/>
</dbReference>
<dbReference type="PROSITE" id="PS50181">
    <property type="entry name" value="FBOX"/>
    <property type="match status" value="1"/>
</dbReference>
<name>A0AAD4S075_9MAGN</name>
<dbReference type="InterPro" id="IPR006527">
    <property type="entry name" value="F-box-assoc_dom_typ1"/>
</dbReference>
<feature type="domain" description="F-box" evidence="2">
    <location>
        <begin position="26"/>
        <end position="74"/>
    </location>
</feature>
<dbReference type="InterPro" id="IPR036047">
    <property type="entry name" value="F-box-like_dom_sf"/>
</dbReference>
<dbReference type="Proteomes" id="UP001202328">
    <property type="component" value="Unassembled WGS sequence"/>
</dbReference>
<dbReference type="Pfam" id="PF07734">
    <property type="entry name" value="FBA_1"/>
    <property type="match status" value="1"/>
</dbReference>
<dbReference type="PANTHER" id="PTHR31672:SF13">
    <property type="entry name" value="F-BOX PROTEIN CPR30-LIKE"/>
    <property type="match status" value="1"/>
</dbReference>